<evidence type="ECO:0008006" key="4">
    <source>
        <dbReference type="Google" id="ProtNLM"/>
    </source>
</evidence>
<evidence type="ECO:0000313" key="2">
    <source>
        <dbReference type="EMBL" id="TCL54096.1"/>
    </source>
</evidence>
<dbReference type="STRING" id="1469948.GCA_000732725_03261"/>
<evidence type="ECO:0000256" key="1">
    <source>
        <dbReference type="SAM" id="MobiDB-lite"/>
    </source>
</evidence>
<gene>
    <name evidence="2" type="ORF">EDD76_12212</name>
</gene>
<evidence type="ECO:0000313" key="3">
    <source>
        <dbReference type="Proteomes" id="UP000295718"/>
    </source>
</evidence>
<feature type="region of interest" description="Disordered" evidence="1">
    <location>
        <begin position="1"/>
        <end position="21"/>
    </location>
</feature>
<proteinExistence type="predicted"/>
<name>A0A4R1QKI6_9FIRM</name>
<reference evidence="2 3" key="1">
    <citation type="submission" date="2019-03" db="EMBL/GenBank/DDBJ databases">
        <title>Genomic Encyclopedia of Type Strains, Phase IV (KMG-IV): sequencing the most valuable type-strain genomes for metagenomic binning, comparative biology and taxonomic classification.</title>
        <authorList>
            <person name="Goeker M."/>
        </authorList>
    </citation>
    <scope>NUCLEOTIDE SEQUENCE [LARGE SCALE GENOMIC DNA]</scope>
    <source>
        <strain evidence="2 3">DSM 100556</strain>
    </source>
</reference>
<organism evidence="2 3">
    <name type="scientific">Kineothrix alysoides</name>
    <dbReference type="NCBI Taxonomy" id="1469948"/>
    <lineage>
        <taxon>Bacteria</taxon>
        <taxon>Bacillati</taxon>
        <taxon>Bacillota</taxon>
        <taxon>Clostridia</taxon>
        <taxon>Lachnospirales</taxon>
        <taxon>Lachnospiraceae</taxon>
        <taxon>Kineothrix</taxon>
    </lineage>
</organism>
<comment type="caution">
    <text evidence="2">The sequence shown here is derived from an EMBL/GenBank/DDBJ whole genome shotgun (WGS) entry which is preliminary data.</text>
</comment>
<dbReference type="Proteomes" id="UP000295718">
    <property type="component" value="Unassembled WGS sequence"/>
</dbReference>
<dbReference type="AlphaFoldDB" id="A0A4R1QKI6"/>
<protein>
    <recommendedName>
        <fullName evidence="4">Resolvase-like protein</fullName>
    </recommendedName>
</protein>
<dbReference type="EMBL" id="SLUO01000022">
    <property type="protein sequence ID" value="TCL54096.1"/>
    <property type="molecule type" value="Genomic_DNA"/>
</dbReference>
<dbReference type="RefSeq" id="WP_031391896.1">
    <property type="nucleotide sequence ID" value="NZ_JPNB01000002.1"/>
</dbReference>
<feature type="compositionally biased region" description="Basic and acidic residues" evidence="1">
    <location>
        <begin position="1"/>
        <end position="14"/>
    </location>
</feature>
<accession>A0A4R1QKI6</accession>
<sequence>MKHPKSKTDEKNRPQDSSPKVAVYMRVGSTSQLEDQSLKQQIARYGFIRGTIKFMNSRK</sequence>
<keyword evidence="3" id="KW-1185">Reference proteome</keyword>